<evidence type="ECO:0000313" key="2">
    <source>
        <dbReference type="EMBL" id="MED6157698.1"/>
    </source>
</evidence>
<keyword evidence="3" id="KW-1185">Reference proteome</keyword>
<evidence type="ECO:0000313" key="3">
    <source>
        <dbReference type="Proteomes" id="UP001341840"/>
    </source>
</evidence>
<name>A0ABU6UDF4_9FABA</name>
<feature type="region of interest" description="Disordered" evidence="1">
    <location>
        <begin position="92"/>
        <end position="113"/>
    </location>
</feature>
<reference evidence="2 3" key="1">
    <citation type="journal article" date="2023" name="Plants (Basel)">
        <title>Bridging the Gap: Combining Genomics and Transcriptomics Approaches to Understand Stylosanthes scabra, an Orphan Legume from the Brazilian Caatinga.</title>
        <authorList>
            <person name="Ferreira-Neto J.R.C."/>
            <person name="da Silva M.D."/>
            <person name="Binneck E."/>
            <person name="de Melo N.F."/>
            <person name="da Silva R.H."/>
            <person name="de Melo A.L.T.M."/>
            <person name="Pandolfi V."/>
            <person name="Bustamante F.O."/>
            <person name="Brasileiro-Vidal A.C."/>
            <person name="Benko-Iseppon A.M."/>
        </authorList>
    </citation>
    <scope>NUCLEOTIDE SEQUENCE [LARGE SCALE GENOMIC DNA]</scope>
    <source>
        <tissue evidence="2">Leaves</tissue>
    </source>
</reference>
<gene>
    <name evidence="2" type="ORF">PIB30_025642</name>
</gene>
<accession>A0ABU6UDF4</accession>
<protein>
    <submittedName>
        <fullName evidence="2">Uncharacterized protein</fullName>
    </submittedName>
</protein>
<dbReference type="EMBL" id="JASCZI010120923">
    <property type="protein sequence ID" value="MED6157698.1"/>
    <property type="molecule type" value="Genomic_DNA"/>
</dbReference>
<comment type="caution">
    <text evidence="2">The sequence shown here is derived from an EMBL/GenBank/DDBJ whole genome shotgun (WGS) entry which is preliminary data.</text>
</comment>
<evidence type="ECO:0000256" key="1">
    <source>
        <dbReference type="SAM" id="MobiDB-lite"/>
    </source>
</evidence>
<sequence length="113" mass="12202">MSSCVGWLPALNDYLGINPKYGSLTVKCRRPSPKRPVLPSGSTSQNCTPADRFKFDSSPIEPILGLVIPIHLKGTKSAYAKSILRKEPGLTVPAHTKPVKPNQCQPSHLGLLS</sequence>
<proteinExistence type="predicted"/>
<organism evidence="2 3">
    <name type="scientific">Stylosanthes scabra</name>
    <dbReference type="NCBI Taxonomy" id="79078"/>
    <lineage>
        <taxon>Eukaryota</taxon>
        <taxon>Viridiplantae</taxon>
        <taxon>Streptophyta</taxon>
        <taxon>Embryophyta</taxon>
        <taxon>Tracheophyta</taxon>
        <taxon>Spermatophyta</taxon>
        <taxon>Magnoliopsida</taxon>
        <taxon>eudicotyledons</taxon>
        <taxon>Gunneridae</taxon>
        <taxon>Pentapetalae</taxon>
        <taxon>rosids</taxon>
        <taxon>fabids</taxon>
        <taxon>Fabales</taxon>
        <taxon>Fabaceae</taxon>
        <taxon>Papilionoideae</taxon>
        <taxon>50 kb inversion clade</taxon>
        <taxon>dalbergioids sensu lato</taxon>
        <taxon>Dalbergieae</taxon>
        <taxon>Pterocarpus clade</taxon>
        <taxon>Stylosanthes</taxon>
    </lineage>
</organism>
<dbReference type="Proteomes" id="UP001341840">
    <property type="component" value="Unassembled WGS sequence"/>
</dbReference>